<evidence type="ECO:0000256" key="1">
    <source>
        <dbReference type="ARBA" id="ARBA00008482"/>
    </source>
</evidence>
<evidence type="ECO:0000256" key="3">
    <source>
        <dbReference type="SAM" id="MobiDB-lite"/>
    </source>
</evidence>
<sequence length="482" mass="52380">MPARLRGLFALIAQEITTAGHSPCAEDQTILLTKEGRKPAQSVLRTYPRPWHRRGRSIVLVHPSWGARGLSGLDGIDVNALEMAAVPWRPVWRILSWGTHIHPKPQRQPAARYRLAPCSFTADTPRLQYPPASCPARQTGQTSRTAAPRAVRASPGWDEAVDPKACVRPQGYHLRHLERQPCPKVKALNALEPFLALTKSATSPRAAADLVTRATSAQGTYVFAELLQAPQIRALAQSPEHAPYFTQLEIFSYGTYADYTAATSLPALNEQQTLKLRQLSLLTLAKDPHNLSYSSLQSALGLSDSRAVEELVISAIYADLISAQLDPRNQAVHVSSVSPLRDLAPGSIPSVLASLQAWSSRCTSTLADLESQIAAIKAAAAARHSEKNAWAEVTEKLVAEEMSSEGKGKEGAHSRNQTNLISRATAALNRQRYGKRDRGASSQEHDPADEEVMDVDDEDETEAAADSSGGVAGKKRASRRKL</sequence>
<dbReference type="PROSITE" id="PS50250">
    <property type="entry name" value="PCI"/>
    <property type="match status" value="1"/>
</dbReference>
<dbReference type="AlphaFoldDB" id="A0A9P9WMR6"/>
<evidence type="ECO:0000259" key="4">
    <source>
        <dbReference type="PROSITE" id="PS50250"/>
    </source>
</evidence>
<dbReference type="InterPro" id="IPR000717">
    <property type="entry name" value="PCI_dom"/>
</dbReference>
<dbReference type="EMBL" id="JAFIMR010000013">
    <property type="protein sequence ID" value="KAI1870937.1"/>
    <property type="molecule type" value="Genomic_DNA"/>
</dbReference>
<feature type="domain" description="PCI" evidence="4">
    <location>
        <begin position="183"/>
        <end position="339"/>
    </location>
</feature>
<organism evidence="5 6">
    <name type="scientific">Neoarthrinium moseri</name>
    <dbReference type="NCBI Taxonomy" id="1658444"/>
    <lineage>
        <taxon>Eukaryota</taxon>
        <taxon>Fungi</taxon>
        <taxon>Dikarya</taxon>
        <taxon>Ascomycota</taxon>
        <taxon>Pezizomycotina</taxon>
        <taxon>Sordariomycetes</taxon>
        <taxon>Xylariomycetidae</taxon>
        <taxon>Amphisphaeriales</taxon>
        <taxon>Apiosporaceae</taxon>
        <taxon>Neoarthrinium</taxon>
    </lineage>
</organism>
<feature type="compositionally biased region" description="Basic and acidic residues" evidence="3">
    <location>
        <begin position="434"/>
        <end position="446"/>
    </location>
</feature>
<accession>A0A9P9WMR6</accession>
<dbReference type="Pfam" id="PF01399">
    <property type="entry name" value="PCI"/>
    <property type="match status" value="1"/>
</dbReference>
<evidence type="ECO:0000313" key="5">
    <source>
        <dbReference type="EMBL" id="KAI1870937.1"/>
    </source>
</evidence>
<comment type="similarity">
    <text evidence="1">Belongs to the CSN7/EIF3M family. CSN7 subfamily.</text>
</comment>
<dbReference type="InterPro" id="IPR045237">
    <property type="entry name" value="COPS7/eIF3m"/>
</dbReference>
<dbReference type="PANTHER" id="PTHR15350:SF5">
    <property type="entry name" value="COP9 SIGNALOSOME COMPLEX SUBUNIT 7"/>
    <property type="match status" value="1"/>
</dbReference>
<evidence type="ECO:0000256" key="2">
    <source>
        <dbReference type="ARBA" id="ARBA00022790"/>
    </source>
</evidence>
<evidence type="ECO:0000313" key="6">
    <source>
        <dbReference type="Proteomes" id="UP000829685"/>
    </source>
</evidence>
<proteinExistence type="inferred from homology"/>
<name>A0A9P9WMR6_9PEZI</name>
<dbReference type="Proteomes" id="UP000829685">
    <property type="component" value="Unassembled WGS sequence"/>
</dbReference>
<gene>
    <name evidence="5" type="ORF">JX265_005977</name>
</gene>
<dbReference type="SMART" id="SM00088">
    <property type="entry name" value="PINT"/>
    <property type="match status" value="1"/>
</dbReference>
<comment type="caution">
    <text evidence="5">The sequence shown here is derived from an EMBL/GenBank/DDBJ whole genome shotgun (WGS) entry which is preliminary data.</text>
</comment>
<keyword evidence="2" id="KW-0736">Signalosome</keyword>
<feature type="region of interest" description="Disordered" evidence="3">
    <location>
        <begin position="129"/>
        <end position="154"/>
    </location>
</feature>
<feature type="compositionally biased region" description="Basic and acidic residues" evidence="3">
    <location>
        <begin position="401"/>
        <end position="413"/>
    </location>
</feature>
<keyword evidence="6" id="KW-1185">Reference proteome</keyword>
<feature type="region of interest" description="Disordered" evidence="3">
    <location>
        <begin position="401"/>
        <end position="420"/>
    </location>
</feature>
<dbReference type="GO" id="GO:0008180">
    <property type="term" value="C:COP9 signalosome"/>
    <property type="evidence" value="ECO:0007669"/>
    <property type="project" value="UniProtKB-KW"/>
</dbReference>
<protein>
    <recommendedName>
        <fullName evidence="4">PCI domain-containing protein</fullName>
    </recommendedName>
</protein>
<dbReference type="Pfam" id="PF22061">
    <property type="entry name" value="CSN7_HB_subdom"/>
    <property type="match status" value="1"/>
</dbReference>
<feature type="compositionally biased region" description="Acidic residues" evidence="3">
    <location>
        <begin position="447"/>
        <end position="463"/>
    </location>
</feature>
<feature type="compositionally biased region" description="Polar residues" evidence="3">
    <location>
        <begin position="136"/>
        <end position="145"/>
    </location>
</feature>
<feature type="region of interest" description="Disordered" evidence="3">
    <location>
        <begin position="425"/>
        <end position="482"/>
    </location>
</feature>
<dbReference type="PANTHER" id="PTHR15350">
    <property type="entry name" value="COP9 SIGNALOSOME COMPLEX SUBUNIT 7/DENDRITIC CELL PROTEIN GA17"/>
    <property type="match status" value="1"/>
</dbReference>
<reference evidence="5" key="1">
    <citation type="submission" date="2021-03" db="EMBL/GenBank/DDBJ databases">
        <title>Revisited historic fungal species revealed as producer of novel bioactive compounds through whole genome sequencing and comparative genomics.</title>
        <authorList>
            <person name="Vignolle G.A."/>
            <person name="Hochenegger N."/>
            <person name="Mach R.L."/>
            <person name="Mach-Aigner A.R."/>
            <person name="Javad Rahimi M."/>
            <person name="Salim K.A."/>
            <person name="Chan C.M."/>
            <person name="Lim L.B.L."/>
            <person name="Cai F."/>
            <person name="Druzhinina I.S."/>
            <person name="U'Ren J.M."/>
            <person name="Derntl C."/>
        </authorList>
    </citation>
    <scope>NUCLEOTIDE SEQUENCE</scope>
    <source>
        <strain evidence="5">TUCIM 5799</strain>
    </source>
</reference>
<feature type="compositionally biased region" description="Basic residues" evidence="3">
    <location>
        <begin position="473"/>
        <end position="482"/>
    </location>
</feature>